<evidence type="ECO:0000313" key="2">
    <source>
        <dbReference type="Proteomes" id="UP000248731"/>
    </source>
</evidence>
<sequence>MRCLHSLIPVTYLCKLPEILELAAFLQLELFWGSYQALLFSFYEAFFRLGSQILRTAFTNGCSYSAQVQANSTDCVHRYPG</sequence>
<protein>
    <submittedName>
        <fullName evidence="1">Uncharacterized protein</fullName>
    </submittedName>
</protein>
<keyword evidence="2" id="KW-1185">Reference proteome</keyword>
<organism evidence="1 2">
    <name type="scientific">Salmonella enterica subsp. arizonae</name>
    <dbReference type="NCBI Taxonomy" id="59203"/>
    <lineage>
        <taxon>Bacteria</taxon>
        <taxon>Pseudomonadati</taxon>
        <taxon>Pseudomonadota</taxon>
        <taxon>Gammaproteobacteria</taxon>
        <taxon>Enterobacterales</taxon>
        <taxon>Enterobacteriaceae</taxon>
        <taxon>Salmonella</taxon>
    </lineage>
</organism>
<name>A0A2X4TIB3_SALER</name>
<dbReference type="EMBL" id="LS483466">
    <property type="protein sequence ID" value="SQI27156.1"/>
    <property type="molecule type" value="Genomic_DNA"/>
</dbReference>
<dbReference type="AlphaFoldDB" id="A0A2X4TIB3"/>
<gene>
    <name evidence="1" type="ORF">NCTC7307_04540</name>
</gene>
<reference evidence="1 2" key="1">
    <citation type="submission" date="2018-06" db="EMBL/GenBank/DDBJ databases">
        <authorList>
            <consortium name="Pathogen Informatics"/>
            <person name="Doyle S."/>
        </authorList>
    </citation>
    <scope>NUCLEOTIDE SEQUENCE [LARGE SCALE GENOMIC DNA]</scope>
    <source>
        <strain evidence="1 2">NCTC7307</strain>
    </source>
</reference>
<dbReference type="Proteomes" id="UP000248731">
    <property type="component" value="Chromosome 1"/>
</dbReference>
<accession>A0A2X4TIB3</accession>
<evidence type="ECO:0000313" key="1">
    <source>
        <dbReference type="EMBL" id="SQI27156.1"/>
    </source>
</evidence>
<proteinExistence type="predicted"/>